<protein>
    <submittedName>
        <fullName evidence="1">Uncharacterized protein</fullName>
    </submittedName>
</protein>
<dbReference type="InParanoid" id="A0A0C2ZL98"/>
<evidence type="ECO:0000313" key="2">
    <source>
        <dbReference type="Proteomes" id="UP000053989"/>
    </source>
</evidence>
<gene>
    <name evidence="1" type="ORF">SCLCIDRAFT_837133</name>
</gene>
<sequence>MNSNPDLLDCVYCLPLKLLDSLVSRPLFSPLRLVEVLRGYTPKCLYVSRSFLKPAPLSLSGIQTPPLFDTSPPSCHGLLIHNKRKKSFDVVYAGLRPYCIDSWRRKTPLNSQTLAPFCTTSPPY</sequence>
<dbReference type="Proteomes" id="UP000053989">
    <property type="component" value="Unassembled WGS sequence"/>
</dbReference>
<name>A0A0C2ZL98_9AGAM</name>
<dbReference type="EMBL" id="KN822043">
    <property type="protein sequence ID" value="KIM62363.1"/>
    <property type="molecule type" value="Genomic_DNA"/>
</dbReference>
<keyword evidence="2" id="KW-1185">Reference proteome</keyword>
<reference evidence="1 2" key="1">
    <citation type="submission" date="2014-04" db="EMBL/GenBank/DDBJ databases">
        <authorList>
            <consortium name="DOE Joint Genome Institute"/>
            <person name="Kuo A."/>
            <person name="Kohler A."/>
            <person name="Nagy L.G."/>
            <person name="Floudas D."/>
            <person name="Copeland A."/>
            <person name="Barry K.W."/>
            <person name="Cichocki N."/>
            <person name="Veneault-Fourrey C."/>
            <person name="LaButti K."/>
            <person name="Lindquist E.A."/>
            <person name="Lipzen A."/>
            <person name="Lundell T."/>
            <person name="Morin E."/>
            <person name="Murat C."/>
            <person name="Sun H."/>
            <person name="Tunlid A."/>
            <person name="Henrissat B."/>
            <person name="Grigoriev I.V."/>
            <person name="Hibbett D.S."/>
            <person name="Martin F."/>
            <person name="Nordberg H.P."/>
            <person name="Cantor M.N."/>
            <person name="Hua S.X."/>
        </authorList>
    </citation>
    <scope>NUCLEOTIDE SEQUENCE [LARGE SCALE GENOMIC DNA]</scope>
    <source>
        <strain evidence="1 2">Foug A</strain>
    </source>
</reference>
<reference evidence="2" key="2">
    <citation type="submission" date="2015-01" db="EMBL/GenBank/DDBJ databases">
        <title>Evolutionary Origins and Diversification of the Mycorrhizal Mutualists.</title>
        <authorList>
            <consortium name="DOE Joint Genome Institute"/>
            <consortium name="Mycorrhizal Genomics Consortium"/>
            <person name="Kohler A."/>
            <person name="Kuo A."/>
            <person name="Nagy L.G."/>
            <person name="Floudas D."/>
            <person name="Copeland A."/>
            <person name="Barry K.W."/>
            <person name="Cichocki N."/>
            <person name="Veneault-Fourrey C."/>
            <person name="LaButti K."/>
            <person name="Lindquist E.A."/>
            <person name="Lipzen A."/>
            <person name="Lundell T."/>
            <person name="Morin E."/>
            <person name="Murat C."/>
            <person name="Riley R."/>
            <person name="Ohm R."/>
            <person name="Sun H."/>
            <person name="Tunlid A."/>
            <person name="Henrissat B."/>
            <person name="Grigoriev I.V."/>
            <person name="Hibbett D.S."/>
            <person name="Martin F."/>
        </authorList>
    </citation>
    <scope>NUCLEOTIDE SEQUENCE [LARGE SCALE GENOMIC DNA]</scope>
    <source>
        <strain evidence="2">Foug A</strain>
    </source>
</reference>
<proteinExistence type="predicted"/>
<dbReference type="AlphaFoldDB" id="A0A0C2ZL98"/>
<accession>A0A0C2ZL98</accession>
<dbReference type="HOGENOM" id="CLU_2005273_0_0_1"/>
<evidence type="ECO:0000313" key="1">
    <source>
        <dbReference type="EMBL" id="KIM62363.1"/>
    </source>
</evidence>
<organism evidence="1 2">
    <name type="scientific">Scleroderma citrinum Foug A</name>
    <dbReference type="NCBI Taxonomy" id="1036808"/>
    <lineage>
        <taxon>Eukaryota</taxon>
        <taxon>Fungi</taxon>
        <taxon>Dikarya</taxon>
        <taxon>Basidiomycota</taxon>
        <taxon>Agaricomycotina</taxon>
        <taxon>Agaricomycetes</taxon>
        <taxon>Agaricomycetidae</taxon>
        <taxon>Boletales</taxon>
        <taxon>Sclerodermatineae</taxon>
        <taxon>Sclerodermataceae</taxon>
        <taxon>Scleroderma</taxon>
    </lineage>
</organism>